<dbReference type="Proteomes" id="UP000623467">
    <property type="component" value="Unassembled WGS sequence"/>
</dbReference>
<evidence type="ECO:0000256" key="5">
    <source>
        <dbReference type="ARBA" id="ARBA00022605"/>
    </source>
</evidence>
<accession>A0A8H6YCY5</accession>
<dbReference type="Pfam" id="PF05199">
    <property type="entry name" value="GMC_oxred_C"/>
    <property type="match status" value="1"/>
</dbReference>
<reference evidence="11" key="1">
    <citation type="submission" date="2020-05" db="EMBL/GenBank/DDBJ databases">
        <title>Mycena genomes resolve the evolution of fungal bioluminescence.</title>
        <authorList>
            <person name="Tsai I.J."/>
        </authorList>
    </citation>
    <scope>NUCLEOTIDE SEQUENCE</scope>
    <source>
        <strain evidence="11">160909Yilan</strain>
    </source>
</reference>
<dbReference type="InterPro" id="IPR007867">
    <property type="entry name" value="GMC_OxRtase_C"/>
</dbReference>
<dbReference type="GO" id="GO:0016614">
    <property type="term" value="F:oxidoreductase activity, acting on CH-OH group of donors"/>
    <property type="evidence" value="ECO:0007669"/>
    <property type="project" value="InterPro"/>
</dbReference>
<evidence type="ECO:0000313" key="11">
    <source>
        <dbReference type="EMBL" id="KAF7355775.1"/>
    </source>
</evidence>
<dbReference type="UniPathway" id="UPA00031">
    <property type="reaction ID" value="UER00013"/>
</dbReference>
<name>A0A8H6YCY5_9AGAR</name>
<evidence type="ECO:0000256" key="3">
    <source>
        <dbReference type="ARBA" id="ARBA00009152"/>
    </source>
</evidence>
<dbReference type="GO" id="GO:0005737">
    <property type="term" value="C:cytoplasm"/>
    <property type="evidence" value="ECO:0007669"/>
    <property type="project" value="TreeGrafter"/>
</dbReference>
<evidence type="ECO:0000256" key="8">
    <source>
        <dbReference type="ARBA" id="ARBA00049158"/>
    </source>
</evidence>
<comment type="cofactor">
    <cofactor evidence="1">
        <name>FAD</name>
        <dbReference type="ChEBI" id="CHEBI:57692"/>
    </cofactor>
</comment>
<dbReference type="PANTHER" id="PTHR21039">
    <property type="entry name" value="HISTIDINOL PHOSPHATASE-RELATED"/>
    <property type="match status" value="1"/>
</dbReference>
<organism evidence="11 12">
    <name type="scientific">Mycena sanguinolenta</name>
    <dbReference type="NCBI Taxonomy" id="230812"/>
    <lineage>
        <taxon>Eukaryota</taxon>
        <taxon>Fungi</taxon>
        <taxon>Dikarya</taxon>
        <taxon>Basidiomycota</taxon>
        <taxon>Agaricomycotina</taxon>
        <taxon>Agaricomycetes</taxon>
        <taxon>Agaricomycetidae</taxon>
        <taxon>Agaricales</taxon>
        <taxon>Marasmiineae</taxon>
        <taxon>Mycenaceae</taxon>
        <taxon>Mycena</taxon>
    </lineage>
</organism>
<dbReference type="CDD" id="cd12110">
    <property type="entry name" value="PHP_HisPPase_Hisj_like"/>
    <property type="match status" value="1"/>
</dbReference>
<dbReference type="EMBL" id="JACAZH010000011">
    <property type="protein sequence ID" value="KAF7355775.1"/>
    <property type="molecule type" value="Genomic_DNA"/>
</dbReference>
<evidence type="ECO:0000313" key="12">
    <source>
        <dbReference type="Proteomes" id="UP000623467"/>
    </source>
</evidence>
<keyword evidence="6" id="KW-0378">Hydrolase</keyword>
<comment type="similarity">
    <text evidence="3">Belongs to the PHP hydrolase family. HisK subfamily.</text>
</comment>
<evidence type="ECO:0000256" key="7">
    <source>
        <dbReference type="ARBA" id="ARBA00023102"/>
    </source>
</evidence>
<dbReference type="Gene3D" id="3.50.50.60">
    <property type="entry name" value="FAD/NAD(P)-binding domain"/>
    <property type="match status" value="2"/>
</dbReference>
<keyword evidence="12" id="KW-1185">Reference proteome</keyword>
<dbReference type="GO" id="GO:0000105">
    <property type="term" value="P:L-histidine biosynthetic process"/>
    <property type="evidence" value="ECO:0007669"/>
    <property type="project" value="UniProtKB-UniPathway"/>
</dbReference>
<feature type="domain" description="PHP" evidence="9">
    <location>
        <begin position="398"/>
        <end position="612"/>
    </location>
</feature>
<proteinExistence type="inferred from homology"/>
<dbReference type="GO" id="GO:0004401">
    <property type="term" value="F:histidinol-phosphatase activity"/>
    <property type="evidence" value="ECO:0007669"/>
    <property type="project" value="UniProtKB-EC"/>
</dbReference>
<comment type="pathway">
    <text evidence="2">Amino-acid biosynthesis; L-histidine biosynthesis; L-histidine from 5-phospho-alpha-D-ribose 1-diphosphate: step 8/9.</text>
</comment>
<evidence type="ECO:0000256" key="1">
    <source>
        <dbReference type="ARBA" id="ARBA00001974"/>
    </source>
</evidence>
<dbReference type="SUPFAM" id="SSF89550">
    <property type="entry name" value="PHP domain-like"/>
    <property type="match status" value="1"/>
</dbReference>
<gene>
    <name evidence="11" type="ORF">MSAN_01495500</name>
</gene>
<evidence type="ECO:0000256" key="2">
    <source>
        <dbReference type="ARBA" id="ARBA00004970"/>
    </source>
</evidence>
<dbReference type="Gene3D" id="3.20.20.140">
    <property type="entry name" value="Metal-dependent hydrolases"/>
    <property type="match status" value="1"/>
</dbReference>
<dbReference type="InterPro" id="IPR036188">
    <property type="entry name" value="FAD/NAD-bd_sf"/>
</dbReference>
<dbReference type="SUPFAM" id="SSF54373">
    <property type="entry name" value="FAD-linked reductases, C-terminal domain"/>
    <property type="match status" value="1"/>
</dbReference>
<comment type="catalytic activity">
    <reaction evidence="8">
        <text>L-histidinol phosphate + H2O = L-histidinol + phosphate</text>
        <dbReference type="Rhea" id="RHEA:14465"/>
        <dbReference type="ChEBI" id="CHEBI:15377"/>
        <dbReference type="ChEBI" id="CHEBI:43474"/>
        <dbReference type="ChEBI" id="CHEBI:57699"/>
        <dbReference type="ChEBI" id="CHEBI:57980"/>
        <dbReference type="EC" id="3.1.3.15"/>
    </reaction>
</comment>
<sequence>MDPHNLRAPADFHKEEEHTTWDSSTVMFLPSFIALSLFGSVALCKLYEDVADLPKRHYDFVVVGGGTAGNVVANRLSEDPNVSVLVLEAGLSNEGVTDSQVPFLLNELIPDTTFSWNYTTIPMPGLDGRSVPYFRAFFLGGCSSHNGMLYTRGAADDFNRYCPTFSKVKTVGCLVAAVDYRGWRAQLIRNRVSKLVNETKKDGNPAFGGVEFKYGSSLFVAQASKEIILSAGSIGPGAPHLELIFTPGGFGTVTQNLMSIDIAVVSPVSRGSVVINSSDPFAPPLIDPGYLNSNFDFLALLDGITFSQRFVSAPVWNGYIGTMTTNTTGLSDMELEALIRETTGPSYHLVGTAGMSASDARYGVVDPDLQVKGMSGLSVIDASAVPIVPAAHTAAVTHHSHSGQFCKHAVGTLEEVVLEAIRQGFEVYGLSEHAPRYRAADLYPEEEALTPQDLASQFEQFLIEAHRLKSLYTPQIHLLVGLETEYITNLDLESLAVLLQQYPGQVEYIVGSVHHVNAIPIDFDLATFQKALDSVDGSIGPHASKDGAFLDAYFDSQYELLQRFKPEVIGHIDLCRLYNPTLQLSKYPDALERAKRNILYAIDYGALFEINAAALRKNWETPYPGLDLLQIILQHGGRLTLSDDSHGPHTVGLNYARLPEYLRSAGVTELWFLEYSEIPNASGRYSRAVKMDRHWADHPFWAQFS</sequence>
<dbReference type="NCBIfam" id="TIGR01856">
    <property type="entry name" value="hisJ_fam"/>
    <property type="match status" value="1"/>
</dbReference>
<keyword evidence="7" id="KW-0368">Histidine biosynthesis</keyword>
<evidence type="ECO:0000256" key="4">
    <source>
        <dbReference type="ARBA" id="ARBA00013085"/>
    </source>
</evidence>
<dbReference type="PANTHER" id="PTHR21039:SF0">
    <property type="entry name" value="HISTIDINOL-PHOSPHATASE"/>
    <property type="match status" value="1"/>
</dbReference>
<dbReference type="EC" id="3.1.3.15" evidence="4"/>
<dbReference type="Pfam" id="PF02811">
    <property type="entry name" value="PHP"/>
    <property type="match status" value="1"/>
</dbReference>
<comment type="caution">
    <text evidence="11">The sequence shown here is derived from an EMBL/GenBank/DDBJ whole genome shotgun (WGS) entry which is preliminary data.</text>
</comment>
<dbReference type="AlphaFoldDB" id="A0A8H6YCY5"/>
<dbReference type="OrthoDB" id="5957391at2759"/>
<evidence type="ECO:0000259" key="10">
    <source>
        <dbReference type="Pfam" id="PF05199"/>
    </source>
</evidence>
<protein>
    <recommendedName>
        <fullName evidence="4">histidinol-phosphatase</fullName>
        <ecNumber evidence="4">3.1.3.15</ecNumber>
    </recommendedName>
</protein>
<dbReference type="InterPro" id="IPR004013">
    <property type="entry name" value="PHP_dom"/>
</dbReference>
<dbReference type="Gene3D" id="3.30.560.10">
    <property type="entry name" value="Glucose Oxidase, domain 3"/>
    <property type="match status" value="2"/>
</dbReference>
<dbReference type="InterPro" id="IPR010140">
    <property type="entry name" value="Histidinol_P_phosphatase_HisJ"/>
</dbReference>
<evidence type="ECO:0000259" key="9">
    <source>
        <dbReference type="Pfam" id="PF02811"/>
    </source>
</evidence>
<dbReference type="SUPFAM" id="SSF51905">
    <property type="entry name" value="FAD/NAD(P)-binding domain"/>
    <property type="match status" value="1"/>
</dbReference>
<dbReference type="InterPro" id="IPR016195">
    <property type="entry name" value="Pol/histidinol_Pase-like"/>
</dbReference>
<feature type="domain" description="Glucose-methanol-choline oxidoreductase C-terminal" evidence="10">
    <location>
        <begin position="267"/>
        <end position="396"/>
    </location>
</feature>
<evidence type="ECO:0000256" key="6">
    <source>
        <dbReference type="ARBA" id="ARBA00022801"/>
    </source>
</evidence>
<keyword evidence="5" id="KW-0028">Amino-acid biosynthesis</keyword>